<dbReference type="SUPFAM" id="SSF81324">
    <property type="entry name" value="Voltage-gated potassium channels"/>
    <property type="match status" value="1"/>
</dbReference>
<dbReference type="AlphaFoldDB" id="A0A1I7X882"/>
<reference evidence="4" key="1">
    <citation type="submission" date="2016-11" db="UniProtKB">
        <authorList>
            <consortium name="WormBaseParasite"/>
        </authorList>
    </citation>
    <scope>IDENTIFICATION</scope>
</reference>
<sequence>MFDLALRRAKQVCLCSSFGVDQKYFSIYCRTIRVRFSTFTKEYALSIYWSSLTMTTLGEQPSPNETFQSVFEILDTIIGLVVFAAIMGSVGDLVANANKIFRELDPELQQRVLKYCEYEMGKQEMMKEGEMRDFLPSKLYIHVNKSIQWTTLAKSKLLEEMYIVSSGMLRSVDANGFPIESFNEGDILGDRSLVWFLHNRFRNRRHRAVISQGYSKVYMLYRDDFLDVLVDYPSLKEYIWRKAQELQFRAGELVAGAKMCESNEYEDSPLEQRLTEMRTKIETIERSINQNYERFKVQYMPS</sequence>
<dbReference type="SUPFAM" id="SSF51206">
    <property type="entry name" value="cAMP-binding domain-like"/>
    <property type="match status" value="1"/>
</dbReference>
<dbReference type="PROSITE" id="PS50042">
    <property type="entry name" value="CNMP_BINDING_3"/>
    <property type="match status" value="1"/>
</dbReference>
<dbReference type="WBParaSite" id="Hba_13630">
    <property type="protein sequence ID" value="Hba_13630"/>
    <property type="gene ID" value="Hba_13630"/>
</dbReference>
<keyword evidence="1" id="KW-0813">Transport</keyword>
<organism evidence="3 4">
    <name type="scientific">Heterorhabditis bacteriophora</name>
    <name type="common">Entomopathogenic nematode worm</name>
    <dbReference type="NCBI Taxonomy" id="37862"/>
    <lineage>
        <taxon>Eukaryota</taxon>
        <taxon>Metazoa</taxon>
        <taxon>Ecdysozoa</taxon>
        <taxon>Nematoda</taxon>
        <taxon>Chromadorea</taxon>
        <taxon>Rhabditida</taxon>
        <taxon>Rhabditina</taxon>
        <taxon>Rhabditomorpha</taxon>
        <taxon>Strongyloidea</taxon>
        <taxon>Heterorhabditidae</taxon>
        <taxon>Heterorhabditis</taxon>
    </lineage>
</organism>
<name>A0A1I7X882_HETBA</name>
<keyword evidence="1" id="KW-0406">Ion transport</keyword>
<dbReference type="Gene3D" id="2.60.120.10">
    <property type="entry name" value="Jelly Rolls"/>
    <property type="match status" value="1"/>
</dbReference>
<feature type="domain" description="Cyclic nucleotide-binding" evidence="2">
    <location>
        <begin position="159"/>
        <end position="229"/>
    </location>
</feature>
<proteinExistence type="predicted"/>
<dbReference type="PANTHER" id="PTHR45638">
    <property type="entry name" value="CYCLIC NUCLEOTIDE-GATED CATION CHANNEL SUBUNIT A"/>
    <property type="match status" value="1"/>
</dbReference>
<keyword evidence="1" id="KW-1071">Ligand-gated ion channel</keyword>
<dbReference type="InterPro" id="IPR050866">
    <property type="entry name" value="CNG_cation_channel"/>
</dbReference>
<dbReference type="Proteomes" id="UP000095283">
    <property type="component" value="Unplaced"/>
</dbReference>
<dbReference type="GO" id="GO:0017071">
    <property type="term" value="C:intracellular cyclic nucleotide activated cation channel complex"/>
    <property type="evidence" value="ECO:0007669"/>
    <property type="project" value="TreeGrafter"/>
</dbReference>
<keyword evidence="3" id="KW-1185">Reference proteome</keyword>
<dbReference type="PANTHER" id="PTHR45638:SF14">
    <property type="entry name" value="CYCLIC NUCLEOTIDE-BINDING DOMAIN-CONTAINING PROTEIN"/>
    <property type="match status" value="1"/>
</dbReference>
<dbReference type="GO" id="GO:0030553">
    <property type="term" value="F:cGMP binding"/>
    <property type="evidence" value="ECO:0007669"/>
    <property type="project" value="TreeGrafter"/>
</dbReference>
<keyword evidence="1" id="KW-0407">Ion channel</keyword>
<protein>
    <submittedName>
        <fullName evidence="4">Cyclic nucleotide-binding domain-containing protein</fullName>
    </submittedName>
</protein>
<dbReference type="GO" id="GO:0005886">
    <property type="term" value="C:plasma membrane"/>
    <property type="evidence" value="ECO:0007669"/>
    <property type="project" value="TreeGrafter"/>
</dbReference>
<dbReference type="GO" id="GO:0005222">
    <property type="term" value="F:intracellularly cAMP-activated cation channel activity"/>
    <property type="evidence" value="ECO:0007669"/>
    <property type="project" value="TreeGrafter"/>
</dbReference>
<evidence type="ECO:0000313" key="4">
    <source>
        <dbReference type="WBParaSite" id="Hba_13630"/>
    </source>
</evidence>
<dbReference type="Pfam" id="PF00027">
    <property type="entry name" value="cNMP_binding"/>
    <property type="match status" value="1"/>
</dbReference>
<accession>A0A1I7X882</accession>
<dbReference type="InterPro" id="IPR018490">
    <property type="entry name" value="cNMP-bd_dom_sf"/>
</dbReference>
<dbReference type="InterPro" id="IPR014710">
    <property type="entry name" value="RmlC-like_jellyroll"/>
</dbReference>
<evidence type="ECO:0000259" key="2">
    <source>
        <dbReference type="PROSITE" id="PS50042"/>
    </source>
</evidence>
<dbReference type="InterPro" id="IPR000595">
    <property type="entry name" value="cNMP-bd_dom"/>
</dbReference>
<dbReference type="GO" id="GO:0044877">
    <property type="term" value="F:protein-containing complex binding"/>
    <property type="evidence" value="ECO:0007669"/>
    <property type="project" value="TreeGrafter"/>
</dbReference>
<dbReference type="Gene3D" id="1.10.287.70">
    <property type="match status" value="1"/>
</dbReference>
<evidence type="ECO:0000256" key="1">
    <source>
        <dbReference type="ARBA" id="ARBA00023286"/>
    </source>
</evidence>
<evidence type="ECO:0000313" key="3">
    <source>
        <dbReference type="Proteomes" id="UP000095283"/>
    </source>
</evidence>
<dbReference type="GO" id="GO:0005223">
    <property type="term" value="F:intracellularly cGMP-activated cation channel activity"/>
    <property type="evidence" value="ECO:0007669"/>
    <property type="project" value="TreeGrafter"/>
</dbReference>